<feature type="binding site" evidence="7">
    <location>
        <position position="130"/>
    </location>
    <ligand>
        <name>[2Fe-2S] cluster</name>
        <dbReference type="ChEBI" id="CHEBI:190135"/>
    </ligand>
</feature>
<comment type="cofactor">
    <cofactor evidence="7">
        <name>[2Fe-2S] cluster</name>
        <dbReference type="ChEBI" id="CHEBI:190135"/>
    </cofactor>
    <text evidence="7">Binds 1 [2Fe-2S] cluster.</text>
</comment>
<dbReference type="GO" id="GO:0051537">
    <property type="term" value="F:2 iron, 2 sulfur cluster binding"/>
    <property type="evidence" value="ECO:0007669"/>
    <property type="project" value="UniProtKB-KW"/>
</dbReference>
<dbReference type="PIRSF" id="PIRSF000216">
    <property type="entry name" value="NADH_DH_24kDa"/>
    <property type="match status" value="1"/>
</dbReference>
<dbReference type="InterPro" id="IPR028431">
    <property type="entry name" value="NADP_DH_HndA-like"/>
</dbReference>
<dbReference type="GO" id="GO:0016491">
    <property type="term" value="F:oxidoreductase activity"/>
    <property type="evidence" value="ECO:0007669"/>
    <property type="project" value="InterPro"/>
</dbReference>
<evidence type="ECO:0000256" key="3">
    <source>
        <dbReference type="ARBA" id="ARBA00022723"/>
    </source>
</evidence>
<reference evidence="8 9" key="1">
    <citation type="submission" date="2015-04" db="EMBL/GenBank/DDBJ databases">
        <title>Complete Genome Sequence of Kosmotoga pacifica SLHLJ1.</title>
        <authorList>
            <person name="Jiang L.J."/>
            <person name="Shao Z.Z."/>
            <person name="Jebbar M."/>
        </authorList>
    </citation>
    <scope>NUCLEOTIDE SEQUENCE [LARGE SCALE GENOMIC DNA]</scope>
    <source>
        <strain evidence="8 9">SLHLJ1</strain>
    </source>
</reference>
<evidence type="ECO:0000256" key="2">
    <source>
        <dbReference type="ARBA" id="ARBA00022714"/>
    </source>
</evidence>
<accession>A0A0G2Z5L7</accession>
<dbReference type="PATRIC" id="fig|1330330.3.peg.544"/>
<dbReference type="SUPFAM" id="SSF52833">
    <property type="entry name" value="Thioredoxin-like"/>
    <property type="match status" value="1"/>
</dbReference>
<dbReference type="OrthoDB" id="9807941at2"/>
<keyword evidence="9" id="KW-1185">Reference proteome</keyword>
<evidence type="ECO:0000256" key="4">
    <source>
        <dbReference type="ARBA" id="ARBA00023004"/>
    </source>
</evidence>
<keyword evidence="5 7" id="KW-0411">Iron-sulfur</keyword>
<evidence type="ECO:0000256" key="7">
    <source>
        <dbReference type="PIRSR" id="PIRSR000216-1"/>
    </source>
</evidence>
<dbReference type="Gene3D" id="3.40.30.10">
    <property type="entry name" value="Glutaredoxin"/>
    <property type="match status" value="1"/>
</dbReference>
<organism evidence="8 9">
    <name type="scientific">Kosmotoga pacifica</name>
    <dbReference type="NCBI Taxonomy" id="1330330"/>
    <lineage>
        <taxon>Bacteria</taxon>
        <taxon>Thermotogati</taxon>
        <taxon>Thermotogota</taxon>
        <taxon>Thermotogae</taxon>
        <taxon>Kosmotogales</taxon>
        <taxon>Kosmotogaceae</taxon>
        <taxon>Kosmotoga</taxon>
    </lineage>
</organism>
<dbReference type="InterPro" id="IPR042128">
    <property type="entry name" value="NuoE_dom"/>
</dbReference>
<dbReference type="EMBL" id="CP011232">
    <property type="protein sequence ID" value="AKI96910.1"/>
    <property type="molecule type" value="Genomic_DNA"/>
</dbReference>
<dbReference type="STRING" id="1330330.IX53_02700"/>
<dbReference type="InterPro" id="IPR041921">
    <property type="entry name" value="NuoE_N"/>
</dbReference>
<dbReference type="PANTHER" id="PTHR43342">
    <property type="entry name" value="NADH-QUINONE OXIDOREDUCTASE, E SUBUNIT"/>
    <property type="match status" value="1"/>
</dbReference>
<feature type="binding site" evidence="7">
    <location>
        <position position="85"/>
    </location>
    <ligand>
        <name>[2Fe-2S] cluster</name>
        <dbReference type="ChEBI" id="CHEBI:190135"/>
    </ligand>
</feature>
<keyword evidence="2 7" id="KW-0001">2Fe-2S</keyword>
<dbReference type="CDD" id="cd03064">
    <property type="entry name" value="TRX_Fd_NuoE"/>
    <property type="match status" value="1"/>
</dbReference>
<evidence type="ECO:0000256" key="6">
    <source>
        <dbReference type="ARBA" id="ARBA00034078"/>
    </source>
</evidence>
<evidence type="ECO:0000313" key="8">
    <source>
        <dbReference type="EMBL" id="AKI96910.1"/>
    </source>
</evidence>
<comment type="similarity">
    <text evidence="1">Belongs to the complex I 24 kDa subunit family.</text>
</comment>
<sequence length="167" mass="18943">MSFEEVKKTVTEIYERVKLESLEERDNLINILHAIQEHYGNYIPLEAAEVLKELTGKSLSEIYEVLTFYTMFSTRRRGKYIIRVCKSLPCHVTGGAAVIEALKNGLGIDYGQTTEDGLFTLEESSCLGLCGVSPVMLINDEAYGNLTPEKVFQIIEEIRERERSDVK</sequence>
<dbReference type="InterPro" id="IPR002023">
    <property type="entry name" value="NuoE-like"/>
</dbReference>
<name>A0A0G2Z5L7_9BACT</name>
<dbReference type="Proteomes" id="UP000035159">
    <property type="component" value="Chromosome"/>
</dbReference>
<dbReference type="PANTHER" id="PTHR43342:SF1">
    <property type="entry name" value="BIFURCATING [FEFE] HYDROGENASE GAMMA SUBUNIT"/>
    <property type="match status" value="1"/>
</dbReference>
<proteinExistence type="inferred from homology"/>
<evidence type="ECO:0000313" key="9">
    <source>
        <dbReference type="Proteomes" id="UP000035159"/>
    </source>
</evidence>
<dbReference type="KEGG" id="kpf:IX53_02700"/>
<evidence type="ECO:0000256" key="1">
    <source>
        <dbReference type="ARBA" id="ARBA00010643"/>
    </source>
</evidence>
<dbReference type="AlphaFoldDB" id="A0A0G2Z5L7"/>
<dbReference type="Pfam" id="PF01257">
    <property type="entry name" value="2Fe-2S_thioredx"/>
    <property type="match status" value="1"/>
</dbReference>
<feature type="binding site" evidence="7">
    <location>
        <position position="90"/>
    </location>
    <ligand>
        <name>[2Fe-2S] cluster</name>
        <dbReference type="ChEBI" id="CHEBI:190135"/>
    </ligand>
</feature>
<dbReference type="InterPro" id="IPR036249">
    <property type="entry name" value="Thioredoxin-like_sf"/>
</dbReference>
<feature type="binding site" evidence="7">
    <location>
        <position position="126"/>
    </location>
    <ligand>
        <name>[2Fe-2S] cluster</name>
        <dbReference type="ChEBI" id="CHEBI:190135"/>
    </ligand>
</feature>
<dbReference type="Gene3D" id="1.10.10.1590">
    <property type="entry name" value="NADH-quinone oxidoreductase subunit E"/>
    <property type="match status" value="1"/>
</dbReference>
<keyword evidence="3 7" id="KW-0479">Metal-binding</keyword>
<dbReference type="GO" id="GO:0046872">
    <property type="term" value="F:metal ion binding"/>
    <property type="evidence" value="ECO:0007669"/>
    <property type="project" value="UniProtKB-KW"/>
</dbReference>
<comment type="cofactor">
    <cofactor evidence="6">
        <name>[2Fe-2S] cluster</name>
        <dbReference type="ChEBI" id="CHEBI:190135"/>
    </cofactor>
</comment>
<dbReference type="RefSeq" id="WP_047754045.1">
    <property type="nucleotide sequence ID" value="NZ_CAJUHA010000019.1"/>
</dbReference>
<keyword evidence="4 7" id="KW-0408">Iron</keyword>
<gene>
    <name evidence="8" type="ORF">IX53_02700</name>
</gene>
<protein>
    <submittedName>
        <fullName evidence="8">NADH-quinone oxidoreductase subunit E</fullName>
    </submittedName>
</protein>
<evidence type="ECO:0000256" key="5">
    <source>
        <dbReference type="ARBA" id="ARBA00023014"/>
    </source>
</evidence>